<keyword evidence="1" id="KW-1133">Transmembrane helix</keyword>
<gene>
    <name evidence="3" type="ORF">Sdiek1_2253</name>
</gene>
<evidence type="ECO:0000313" key="4">
    <source>
        <dbReference type="Proteomes" id="UP000196005"/>
    </source>
</evidence>
<name>A0A1Y0HPY9_9BACT</name>
<accession>A0A1Y0HPY9</accession>
<dbReference type="EMBL" id="CP021416">
    <property type="protein sequence ID" value="ARU49405.1"/>
    <property type="molecule type" value="Genomic_DNA"/>
</dbReference>
<keyword evidence="1" id="KW-0472">Membrane</keyword>
<dbReference type="RefSeq" id="WP_087439168.1">
    <property type="nucleotide sequence ID" value="NZ_CP021416.1"/>
</dbReference>
<feature type="signal peptide" evidence="2">
    <location>
        <begin position="1"/>
        <end position="32"/>
    </location>
</feature>
<feature type="transmembrane region" description="Helical" evidence="1">
    <location>
        <begin position="48"/>
        <end position="69"/>
    </location>
</feature>
<organism evidence="3 4">
    <name type="scientific">Sulfurospirillum diekertiae</name>
    <dbReference type="NCBI Taxonomy" id="1854492"/>
    <lineage>
        <taxon>Bacteria</taxon>
        <taxon>Pseudomonadati</taxon>
        <taxon>Campylobacterota</taxon>
        <taxon>Epsilonproteobacteria</taxon>
        <taxon>Campylobacterales</taxon>
        <taxon>Sulfurospirillaceae</taxon>
        <taxon>Sulfurospirillum</taxon>
    </lineage>
</organism>
<sequence>MKKENQNGLTNFKKIVAMGALAIVGFSTNAMAADPAWFTDLNTTLAGILVMVGTVISAVIAIRLAPIAWDHIKRVINRA</sequence>
<dbReference type="KEGG" id="suls:Sdiek1_2253"/>
<evidence type="ECO:0000256" key="1">
    <source>
        <dbReference type="SAM" id="Phobius"/>
    </source>
</evidence>
<dbReference type="Proteomes" id="UP000196005">
    <property type="component" value="Chromosome"/>
</dbReference>
<keyword evidence="2" id="KW-0732">Signal</keyword>
<keyword evidence="1" id="KW-0812">Transmembrane</keyword>
<evidence type="ECO:0000256" key="2">
    <source>
        <dbReference type="SAM" id="SignalP"/>
    </source>
</evidence>
<protein>
    <submittedName>
        <fullName evidence="3">Uncharacterized protein</fullName>
    </submittedName>
</protein>
<keyword evidence="4" id="KW-1185">Reference proteome</keyword>
<reference evidence="4" key="1">
    <citation type="submission" date="2017-05" db="EMBL/GenBank/DDBJ databases">
        <title>Dechlorination kinetics govern the competition between two new strains of the genus Sulfurospirillum.</title>
        <authorList>
            <person name="Buttet G.F."/>
            <person name="Murray A.M."/>
            <person name="Goris T."/>
            <person name="Burion M."/>
            <person name="Lin B."/>
            <person name="Rolle M."/>
            <person name="Maillard J."/>
        </authorList>
    </citation>
    <scope>NUCLEOTIDE SEQUENCE [LARGE SCALE GENOMIC DNA]</scope>
    <source>
        <strain evidence="4">SL2-1</strain>
    </source>
</reference>
<dbReference type="AlphaFoldDB" id="A0A1Y0HPY9"/>
<proteinExistence type="predicted"/>
<dbReference type="OrthoDB" id="9965891at2"/>
<feature type="chain" id="PRO_5012394999" evidence="2">
    <location>
        <begin position="33"/>
        <end position="79"/>
    </location>
</feature>
<evidence type="ECO:0000313" key="3">
    <source>
        <dbReference type="EMBL" id="ARU49405.1"/>
    </source>
</evidence>